<dbReference type="Pfam" id="PF13563">
    <property type="entry name" value="2_5_RNA_ligase2"/>
    <property type="match status" value="1"/>
</dbReference>
<dbReference type="InterPro" id="IPR012386">
    <property type="entry name" value="Cyclic-nucl_3Pdiesterase"/>
</dbReference>
<feature type="non-terminal residue" evidence="1">
    <location>
        <position position="1"/>
    </location>
</feature>
<dbReference type="SUPFAM" id="SSF55144">
    <property type="entry name" value="LigT-like"/>
    <property type="match status" value="1"/>
</dbReference>
<dbReference type="PANTHER" id="PTHR28141:SF1">
    <property type="entry name" value="2',3'-CYCLIC-NUCLEOTIDE 3'-PHOSPHODIESTERASE"/>
    <property type="match status" value="1"/>
</dbReference>
<gene>
    <name evidence="1" type="ORF">METZ01_LOCUS91553</name>
</gene>
<proteinExistence type="predicted"/>
<reference evidence="1" key="1">
    <citation type="submission" date="2018-05" db="EMBL/GenBank/DDBJ databases">
        <authorList>
            <person name="Lanie J.A."/>
            <person name="Ng W.-L."/>
            <person name="Kazmierczak K.M."/>
            <person name="Andrzejewski T.M."/>
            <person name="Davidsen T.M."/>
            <person name="Wayne K.J."/>
            <person name="Tettelin H."/>
            <person name="Glass J.I."/>
            <person name="Rusch D."/>
            <person name="Podicherti R."/>
            <person name="Tsui H.-C.T."/>
            <person name="Winkler M.E."/>
        </authorList>
    </citation>
    <scope>NUCLEOTIDE SEQUENCE</scope>
</reference>
<accession>A0A381VEB2</accession>
<sequence length="126" mass="14325">VDADPETTFSFLSDCVSGLGLISLNMLGVKTGPQPWKTLYLQVDKTEPLVRLQKEIDQYLNVYRHYEFDPHLSLAYGNLEIDESKLENISFPETITFSSVVLMETPDDINEWKLIFQADLIGGKIL</sequence>
<evidence type="ECO:0000313" key="1">
    <source>
        <dbReference type="EMBL" id="SVA38699.1"/>
    </source>
</evidence>
<dbReference type="InterPro" id="IPR009097">
    <property type="entry name" value="Cyclic_Pdiesterase"/>
</dbReference>
<dbReference type="EMBL" id="UINC01008605">
    <property type="protein sequence ID" value="SVA38699.1"/>
    <property type="molecule type" value="Genomic_DNA"/>
</dbReference>
<dbReference type="GO" id="GO:0009187">
    <property type="term" value="P:cyclic nucleotide metabolic process"/>
    <property type="evidence" value="ECO:0007669"/>
    <property type="project" value="TreeGrafter"/>
</dbReference>
<dbReference type="AlphaFoldDB" id="A0A381VEB2"/>
<dbReference type="Gene3D" id="3.90.1140.10">
    <property type="entry name" value="Cyclic phosphodiesterase"/>
    <property type="match status" value="1"/>
</dbReference>
<dbReference type="PANTHER" id="PTHR28141">
    <property type="entry name" value="2',3'-CYCLIC-NUCLEOTIDE 3'-PHOSPHODIESTERASE"/>
    <property type="match status" value="1"/>
</dbReference>
<protein>
    <recommendedName>
        <fullName evidence="2">Phosphoesterase HXTX domain-containing protein</fullName>
    </recommendedName>
</protein>
<name>A0A381VEB2_9ZZZZ</name>
<dbReference type="GO" id="GO:0004113">
    <property type="term" value="F:2',3'-cyclic-nucleotide 3'-phosphodiesterase activity"/>
    <property type="evidence" value="ECO:0007669"/>
    <property type="project" value="TreeGrafter"/>
</dbReference>
<evidence type="ECO:0008006" key="2">
    <source>
        <dbReference type="Google" id="ProtNLM"/>
    </source>
</evidence>
<organism evidence="1">
    <name type="scientific">marine metagenome</name>
    <dbReference type="NCBI Taxonomy" id="408172"/>
    <lineage>
        <taxon>unclassified sequences</taxon>
        <taxon>metagenomes</taxon>
        <taxon>ecological metagenomes</taxon>
    </lineage>
</organism>